<feature type="non-terminal residue" evidence="2">
    <location>
        <position position="1"/>
    </location>
</feature>
<keyword evidence="3" id="KW-1185">Reference proteome</keyword>
<gene>
    <name evidence="2" type="ORF">AVEN_237819_1</name>
</gene>
<dbReference type="EMBL" id="BGPR01031968">
    <property type="protein sequence ID" value="GBO05272.1"/>
    <property type="molecule type" value="Genomic_DNA"/>
</dbReference>
<dbReference type="AlphaFoldDB" id="A0A4Y2TY47"/>
<reference evidence="2 3" key="1">
    <citation type="journal article" date="2019" name="Sci. Rep.">
        <title>Orb-weaving spider Araneus ventricosus genome elucidates the spidroin gene catalogue.</title>
        <authorList>
            <person name="Kono N."/>
            <person name="Nakamura H."/>
            <person name="Ohtoshi R."/>
            <person name="Moran D.A.P."/>
            <person name="Shinohara A."/>
            <person name="Yoshida Y."/>
            <person name="Fujiwara M."/>
            <person name="Mori M."/>
            <person name="Tomita M."/>
            <person name="Arakawa K."/>
        </authorList>
    </citation>
    <scope>NUCLEOTIDE SEQUENCE [LARGE SCALE GENOMIC DNA]</scope>
</reference>
<name>A0A4Y2TY47_ARAVE</name>
<comment type="caution">
    <text evidence="2">The sequence shown here is derived from an EMBL/GenBank/DDBJ whole genome shotgun (WGS) entry which is preliminary data.</text>
</comment>
<evidence type="ECO:0000313" key="2">
    <source>
        <dbReference type="EMBL" id="GBO05272.1"/>
    </source>
</evidence>
<organism evidence="2 3">
    <name type="scientific">Araneus ventricosus</name>
    <name type="common">Orbweaver spider</name>
    <name type="synonym">Epeira ventricosa</name>
    <dbReference type="NCBI Taxonomy" id="182803"/>
    <lineage>
        <taxon>Eukaryota</taxon>
        <taxon>Metazoa</taxon>
        <taxon>Ecdysozoa</taxon>
        <taxon>Arthropoda</taxon>
        <taxon>Chelicerata</taxon>
        <taxon>Arachnida</taxon>
        <taxon>Araneae</taxon>
        <taxon>Araneomorphae</taxon>
        <taxon>Entelegynae</taxon>
        <taxon>Araneoidea</taxon>
        <taxon>Araneidae</taxon>
        <taxon>Araneus</taxon>
    </lineage>
</organism>
<dbReference type="PROSITE" id="PS50835">
    <property type="entry name" value="IG_LIKE"/>
    <property type="match status" value="1"/>
</dbReference>
<proteinExistence type="predicted"/>
<protein>
    <recommendedName>
        <fullName evidence="1">Ig-like domain-containing protein</fullName>
    </recommendedName>
</protein>
<dbReference type="OrthoDB" id="6434904at2759"/>
<feature type="domain" description="Ig-like" evidence="1">
    <location>
        <begin position="3"/>
        <end position="100"/>
    </location>
</feature>
<dbReference type="Proteomes" id="UP000499080">
    <property type="component" value="Unassembled WGS sequence"/>
</dbReference>
<accession>A0A4Y2TY47</accession>
<evidence type="ECO:0000259" key="1">
    <source>
        <dbReference type="PROSITE" id="PS50835"/>
    </source>
</evidence>
<dbReference type="InterPro" id="IPR007110">
    <property type="entry name" value="Ig-like_dom"/>
</dbReference>
<sequence>LKPKVSSNFPDYVFSNEIEKTFLTCEVPFKSRNFSEIEDQLHYVWFKDEIPISVDSPVLNLSSYPEPVKQISSYAIRQGTYSCVVTVEGLVDSFSSESVNIFLGDWQTYIVYMQAGLKSVLDIDFSESESFYALMRMINNSMNDVIRNTTTDNQWLNLECDYQMSWKNEENVTVQLLLYTRRSWNVTEIKKDFKKNLLPILSYINSTVSLEIGVADACFEQAVPSSSTSYNVTFLWRETGQTKSLLSEPVCLKGKLSLPLFDFISTSDISQLILL</sequence>
<evidence type="ECO:0000313" key="3">
    <source>
        <dbReference type="Proteomes" id="UP000499080"/>
    </source>
</evidence>